<dbReference type="Pfam" id="PF13730">
    <property type="entry name" value="HTH_36"/>
    <property type="match status" value="1"/>
</dbReference>
<dbReference type="RefSeq" id="WP_253328957.1">
    <property type="nucleotide sequence ID" value="NZ_JAMYXC010000018.1"/>
</dbReference>
<dbReference type="SUPFAM" id="SSF46785">
    <property type="entry name" value="Winged helix' DNA-binding domain"/>
    <property type="match status" value="1"/>
</dbReference>
<accession>A0A9X2FRZ2</accession>
<evidence type="ECO:0000256" key="1">
    <source>
        <dbReference type="SAM" id="MobiDB-lite"/>
    </source>
</evidence>
<sequence length="325" mass="35605">MQLELDASRGYAAIPDVIHRIKMSDGAYRLLIILCAHAKNSTGLCDPSHAYLADLMGKSKASITNHLNELRRLGLVETTSKIGRAGGNGGLHILVTFWKAWRQSVREAGEARRKAKSEPRRVQQGECLGVQQSERVSKKHTINHTPPTPPTPEATEAAGPKPLPQVEVVVNRMIEEWSDAIGRGNAYGSWAHRPAPSLVSATQRLLQEHRLPSTDTSTITPAIQGKLQSIWQSLGVTVAPEELAAQAQSVVKSTPDPLPLLTHLARSIQAAWPKHHRRAPPLPQFMTYLNKAREKAGTSLGTKLRKLASDLGRYHTTFGQEPVTT</sequence>
<dbReference type="InterPro" id="IPR036388">
    <property type="entry name" value="WH-like_DNA-bd_sf"/>
</dbReference>
<name>A0A9X2FRZ2_9RHOB</name>
<evidence type="ECO:0000313" key="2">
    <source>
        <dbReference type="EMBL" id="MCP1167121.1"/>
    </source>
</evidence>
<dbReference type="InterPro" id="IPR036390">
    <property type="entry name" value="WH_DNA-bd_sf"/>
</dbReference>
<proteinExistence type="predicted"/>
<evidence type="ECO:0000313" key="3">
    <source>
        <dbReference type="Proteomes" id="UP001139477"/>
    </source>
</evidence>
<dbReference type="EMBL" id="JAMYXC010000018">
    <property type="protein sequence ID" value="MCP1167121.1"/>
    <property type="molecule type" value="Genomic_DNA"/>
</dbReference>
<dbReference type="Gene3D" id="1.10.10.10">
    <property type="entry name" value="Winged helix-like DNA-binding domain superfamily/Winged helix DNA-binding domain"/>
    <property type="match status" value="1"/>
</dbReference>
<keyword evidence="3" id="KW-1185">Reference proteome</keyword>
<gene>
    <name evidence="2" type="ORF">NHG85_01025</name>
</gene>
<dbReference type="AlphaFoldDB" id="A0A9X2FRZ2"/>
<feature type="compositionally biased region" description="Basic and acidic residues" evidence="1">
    <location>
        <begin position="110"/>
        <end position="123"/>
    </location>
</feature>
<protein>
    <submittedName>
        <fullName evidence="2">Helix-turn-helix domain-containing protein</fullName>
    </submittedName>
</protein>
<organism evidence="2 3">
    <name type="scientific">Limimaricola litoreus</name>
    <dbReference type="NCBI Taxonomy" id="2955316"/>
    <lineage>
        <taxon>Bacteria</taxon>
        <taxon>Pseudomonadati</taxon>
        <taxon>Pseudomonadota</taxon>
        <taxon>Alphaproteobacteria</taxon>
        <taxon>Rhodobacterales</taxon>
        <taxon>Paracoccaceae</taxon>
        <taxon>Limimaricola</taxon>
    </lineage>
</organism>
<dbReference type="Proteomes" id="UP001139477">
    <property type="component" value="Unassembled WGS sequence"/>
</dbReference>
<feature type="region of interest" description="Disordered" evidence="1">
    <location>
        <begin position="110"/>
        <end position="160"/>
    </location>
</feature>
<comment type="caution">
    <text evidence="2">The sequence shown here is derived from an EMBL/GenBank/DDBJ whole genome shotgun (WGS) entry which is preliminary data.</text>
</comment>
<reference evidence="2" key="1">
    <citation type="submission" date="2022-06" db="EMBL/GenBank/DDBJ databases">
        <title>Limimaricola sediminis sp. nov., isolated from an intertidal sediment.</title>
        <authorList>
            <person name="Shao X."/>
        </authorList>
    </citation>
    <scope>NUCLEOTIDE SEQUENCE</scope>
    <source>
        <strain evidence="2">ASW11-118</strain>
    </source>
</reference>